<name>A0A023AYF1_GRENI</name>
<sequence>MQNVKDKTLRKPTTALRDIDLSDYPKIATGLLSHLDRLLVPPPKGPISEGATRDRAAQDHDAASRARSREEAARDAASPDDQLAESLCEINSLLERIFVCRDPRVQNNLSIYILTRTDYHISAFLTKALQFLHETALIFEPLLSQAAILAETFLKLSVREEVGLDPIEVIDVFGPGIRWRKIICSDHSVLEAIVKEIDADVGSRRSMLPPLVETPRLLRKRSSRSPQDGSQLTEAEADDSPSRSAGVSAVSTSATPSSVVSAPVSGEPTLAQFARDACVVQVLFLLMSCCEEITLKCSLDPSFSIRVLRMLYRLVALPTSATLEEYEQLWLTENRPIKGRISQLSHTKTTDHR</sequence>
<accession>A0A023AYF1</accession>
<dbReference type="EMBL" id="AFNH02001281">
    <property type="protein sequence ID" value="EZG43458.1"/>
    <property type="molecule type" value="Genomic_DNA"/>
</dbReference>
<dbReference type="GeneID" id="22915852"/>
<protein>
    <submittedName>
        <fullName evidence="2">Uncharacterized protein</fullName>
    </submittedName>
</protein>
<gene>
    <name evidence="2" type="ORF">GNI_171000</name>
</gene>
<feature type="region of interest" description="Disordered" evidence="1">
    <location>
        <begin position="219"/>
        <end position="249"/>
    </location>
</feature>
<evidence type="ECO:0000256" key="1">
    <source>
        <dbReference type="SAM" id="MobiDB-lite"/>
    </source>
</evidence>
<dbReference type="AlphaFoldDB" id="A0A023AYF1"/>
<proteinExistence type="predicted"/>
<keyword evidence="3" id="KW-1185">Reference proteome</keyword>
<reference evidence="2" key="1">
    <citation type="submission" date="2013-12" db="EMBL/GenBank/DDBJ databases">
        <authorList>
            <person name="Omoto C.K."/>
            <person name="Sibley D."/>
            <person name="Venepally P."/>
            <person name="Hadjithomas M."/>
            <person name="Karamycheva S."/>
            <person name="Brunk B."/>
            <person name="Roos D."/>
            <person name="Caler E."/>
            <person name="Lorenzi H."/>
        </authorList>
    </citation>
    <scope>NUCLEOTIDE SEQUENCE</scope>
</reference>
<dbReference type="RefSeq" id="XP_011133309.1">
    <property type="nucleotide sequence ID" value="XM_011135007.1"/>
</dbReference>
<dbReference type="Proteomes" id="UP000019763">
    <property type="component" value="Unassembled WGS sequence"/>
</dbReference>
<evidence type="ECO:0000313" key="3">
    <source>
        <dbReference type="Proteomes" id="UP000019763"/>
    </source>
</evidence>
<feature type="compositionally biased region" description="Basic and acidic residues" evidence="1">
    <location>
        <begin position="51"/>
        <end position="74"/>
    </location>
</feature>
<comment type="caution">
    <text evidence="2">The sequence shown here is derived from an EMBL/GenBank/DDBJ whole genome shotgun (WGS) entry which is preliminary data.</text>
</comment>
<organism evidence="2 3">
    <name type="scientific">Gregarina niphandrodes</name>
    <name type="common">Septate eugregarine</name>
    <dbReference type="NCBI Taxonomy" id="110365"/>
    <lineage>
        <taxon>Eukaryota</taxon>
        <taxon>Sar</taxon>
        <taxon>Alveolata</taxon>
        <taxon>Apicomplexa</taxon>
        <taxon>Conoidasida</taxon>
        <taxon>Gregarinasina</taxon>
        <taxon>Eugregarinorida</taxon>
        <taxon>Gregarinidae</taxon>
        <taxon>Gregarina</taxon>
    </lineage>
</organism>
<feature type="region of interest" description="Disordered" evidence="1">
    <location>
        <begin position="37"/>
        <end position="80"/>
    </location>
</feature>
<dbReference type="VEuPathDB" id="CryptoDB:GNI_171000"/>
<evidence type="ECO:0000313" key="2">
    <source>
        <dbReference type="EMBL" id="EZG43458.1"/>
    </source>
</evidence>